<dbReference type="InterPro" id="IPR005925">
    <property type="entry name" value="Agmatinase-rel"/>
</dbReference>
<dbReference type="NCBIfam" id="TIGR01230">
    <property type="entry name" value="agmatinase"/>
    <property type="match status" value="1"/>
</dbReference>
<keyword evidence="3 5" id="KW-0378">Hydrolase</keyword>
<protein>
    <submittedName>
        <fullName evidence="6">Agmatinase</fullName>
        <ecNumber evidence="6">3.5.3.11</ecNumber>
    </submittedName>
</protein>
<dbReference type="SUPFAM" id="SSF52768">
    <property type="entry name" value="Arginase/deacetylase"/>
    <property type="match status" value="1"/>
</dbReference>
<dbReference type="EC" id="3.5.3.11" evidence="6"/>
<comment type="cofactor">
    <cofactor evidence="4">
        <name>Mn(2+)</name>
        <dbReference type="ChEBI" id="CHEBI:29035"/>
    </cofactor>
    <text evidence="4">Binds 2 manganese ions per subunit.</text>
</comment>
<feature type="binding site" evidence="4">
    <location>
        <position position="125"/>
    </location>
    <ligand>
        <name>Mn(2+)</name>
        <dbReference type="ChEBI" id="CHEBI:29035"/>
        <label>1</label>
    </ligand>
</feature>
<evidence type="ECO:0000256" key="5">
    <source>
        <dbReference type="RuleBase" id="RU003684"/>
    </source>
</evidence>
<gene>
    <name evidence="6" type="primary">speB</name>
    <name evidence="6" type="ORF">D5R97_03840</name>
</gene>
<feature type="binding site" evidence="4">
    <location>
        <position position="127"/>
    </location>
    <ligand>
        <name>Mn(2+)</name>
        <dbReference type="ChEBI" id="CHEBI:29035"/>
        <label>1</label>
    </ligand>
</feature>
<evidence type="ECO:0000256" key="4">
    <source>
        <dbReference type="PIRSR" id="PIRSR036979-1"/>
    </source>
</evidence>
<dbReference type="GO" id="GO:0033389">
    <property type="term" value="P:putrescine biosynthetic process from arginine, via agmatine"/>
    <property type="evidence" value="ECO:0007669"/>
    <property type="project" value="TreeGrafter"/>
</dbReference>
<feature type="binding site" evidence="4">
    <location>
        <position position="123"/>
    </location>
    <ligand>
        <name>Mn(2+)</name>
        <dbReference type="ChEBI" id="CHEBI:29035"/>
        <label>1</label>
    </ligand>
</feature>
<keyword evidence="2 4" id="KW-0479">Metal-binding</keyword>
<dbReference type="PROSITE" id="PS01053">
    <property type="entry name" value="ARGINASE_1"/>
    <property type="match status" value="1"/>
</dbReference>
<dbReference type="PRINTS" id="PR00116">
    <property type="entry name" value="ARGINASE"/>
</dbReference>
<evidence type="ECO:0000256" key="3">
    <source>
        <dbReference type="ARBA" id="ARBA00022801"/>
    </source>
</evidence>
<dbReference type="GO" id="GO:0008783">
    <property type="term" value="F:agmatinase activity"/>
    <property type="evidence" value="ECO:0007669"/>
    <property type="project" value="UniProtKB-EC"/>
</dbReference>
<dbReference type="InterPro" id="IPR023696">
    <property type="entry name" value="Ureohydrolase_dom_sf"/>
</dbReference>
<accession>A0A424YFY8</accession>
<dbReference type="InterPro" id="IPR020855">
    <property type="entry name" value="Ureohydrolase_Mn_BS"/>
</dbReference>
<evidence type="ECO:0000256" key="1">
    <source>
        <dbReference type="ARBA" id="ARBA00009227"/>
    </source>
</evidence>
<sequence>MESGRDYPGSEKVLFGAPMDYTASFRPGSRWAPQAIRQISRVLEEHSLTLGRSLEDLKYFDGGDLDLPPGNVDKSLELIEKAWDILLQEDKLPLMIGGDHLVTLPAVRAVSRHHPHMALLHLDAHADLRPHYLGEEKTHASVIYRIIKETGIKDVYQLGIRSATGEELAFARKNTRFYPYNLLAPLREIREEISHRPLYITLDIDLVDPAYAPGTGTPEPGGCTSREVLEALYLLKDLQVVGFDLVEVLPAWDRDQVTTLLAAKIVREALLAFSKK</sequence>
<evidence type="ECO:0000313" key="7">
    <source>
        <dbReference type="Proteomes" id="UP000285138"/>
    </source>
</evidence>
<comment type="similarity">
    <text evidence="1">Belongs to the arginase family. Agmatinase subfamily.</text>
</comment>
<dbReference type="CDD" id="cd11593">
    <property type="entry name" value="Agmatinase-like_2"/>
    <property type="match status" value="1"/>
</dbReference>
<feature type="binding site" evidence="4">
    <location>
        <position position="205"/>
    </location>
    <ligand>
        <name>Mn(2+)</name>
        <dbReference type="ChEBI" id="CHEBI:29035"/>
        <label>1</label>
    </ligand>
</feature>
<name>A0A424YFY8_9FIRM</name>
<evidence type="ECO:0000313" key="6">
    <source>
        <dbReference type="EMBL" id="RQD76770.1"/>
    </source>
</evidence>
<dbReference type="PROSITE" id="PS51409">
    <property type="entry name" value="ARGINASE_2"/>
    <property type="match status" value="1"/>
</dbReference>
<dbReference type="AlphaFoldDB" id="A0A424YFY8"/>
<dbReference type="PANTHER" id="PTHR11358">
    <property type="entry name" value="ARGINASE/AGMATINASE"/>
    <property type="match status" value="1"/>
</dbReference>
<dbReference type="PIRSF" id="PIRSF036979">
    <property type="entry name" value="Arginase"/>
    <property type="match status" value="1"/>
</dbReference>
<dbReference type="Gene3D" id="3.40.800.10">
    <property type="entry name" value="Ureohydrolase domain"/>
    <property type="match status" value="1"/>
</dbReference>
<feature type="binding site" evidence="4">
    <location>
        <position position="100"/>
    </location>
    <ligand>
        <name>Mn(2+)</name>
        <dbReference type="ChEBI" id="CHEBI:29035"/>
        <label>1</label>
    </ligand>
</feature>
<dbReference type="Pfam" id="PF00491">
    <property type="entry name" value="Arginase"/>
    <property type="match status" value="1"/>
</dbReference>
<dbReference type="PANTHER" id="PTHR11358:SF26">
    <property type="entry name" value="GUANIDINO ACID HYDROLASE, MITOCHONDRIAL"/>
    <property type="match status" value="1"/>
</dbReference>
<feature type="binding site" evidence="4">
    <location>
        <position position="203"/>
    </location>
    <ligand>
        <name>Mn(2+)</name>
        <dbReference type="ChEBI" id="CHEBI:29035"/>
        <label>1</label>
    </ligand>
</feature>
<dbReference type="Proteomes" id="UP000285138">
    <property type="component" value="Unassembled WGS sequence"/>
</dbReference>
<dbReference type="InterPro" id="IPR006035">
    <property type="entry name" value="Ureohydrolase"/>
</dbReference>
<evidence type="ECO:0000256" key="2">
    <source>
        <dbReference type="ARBA" id="ARBA00022723"/>
    </source>
</evidence>
<keyword evidence="4" id="KW-0464">Manganese</keyword>
<proteinExistence type="inferred from homology"/>
<reference evidence="6 7" key="1">
    <citation type="submission" date="2018-08" db="EMBL/GenBank/DDBJ databases">
        <title>The metabolism and importance of syntrophic acetate oxidation coupled to methane or sulfide production in haloalkaline environments.</title>
        <authorList>
            <person name="Timmers P.H.A."/>
            <person name="Vavourakis C.D."/>
            <person name="Sorokin D.Y."/>
            <person name="Sinninghe Damste J.S."/>
            <person name="Muyzer G."/>
            <person name="Stams A.J.M."/>
            <person name="Plugge C.M."/>
        </authorList>
    </citation>
    <scope>NUCLEOTIDE SEQUENCE [LARGE SCALE GENOMIC DNA]</scope>
    <source>
        <strain evidence="6">MSAO_Bac1</strain>
    </source>
</reference>
<dbReference type="EMBL" id="QZAA01000111">
    <property type="protein sequence ID" value="RQD76770.1"/>
    <property type="molecule type" value="Genomic_DNA"/>
</dbReference>
<comment type="caution">
    <text evidence="6">The sequence shown here is derived from an EMBL/GenBank/DDBJ whole genome shotgun (WGS) entry which is preliminary data.</text>
</comment>
<dbReference type="GO" id="GO:0046872">
    <property type="term" value="F:metal ion binding"/>
    <property type="evidence" value="ECO:0007669"/>
    <property type="project" value="UniProtKB-KW"/>
</dbReference>
<organism evidence="6 7">
    <name type="scientific">Candidatus Syntrophonatronum acetioxidans</name>
    <dbReference type="NCBI Taxonomy" id="1795816"/>
    <lineage>
        <taxon>Bacteria</taxon>
        <taxon>Bacillati</taxon>
        <taxon>Bacillota</taxon>
        <taxon>Clostridia</taxon>
        <taxon>Eubacteriales</taxon>
        <taxon>Syntrophomonadaceae</taxon>
        <taxon>Candidatus Syntrophonatronum</taxon>
    </lineage>
</organism>